<dbReference type="InterPro" id="IPR023299">
    <property type="entry name" value="ATPase_P-typ_cyto_dom_N"/>
</dbReference>
<dbReference type="GO" id="GO:0016887">
    <property type="term" value="F:ATP hydrolysis activity"/>
    <property type="evidence" value="ECO:0007669"/>
    <property type="project" value="InterPro"/>
</dbReference>
<feature type="transmembrane region" description="Helical" evidence="8">
    <location>
        <begin position="760"/>
        <end position="779"/>
    </location>
</feature>
<gene>
    <name evidence="10" type="ORF">JR347_11835</name>
</gene>
<dbReference type="GO" id="GO:0005507">
    <property type="term" value="F:copper ion binding"/>
    <property type="evidence" value="ECO:0007669"/>
    <property type="project" value="TreeGrafter"/>
</dbReference>
<accession>A0A974WDS6</accession>
<keyword evidence="7 8" id="KW-0472">Membrane</keyword>
<evidence type="ECO:0000259" key="9">
    <source>
        <dbReference type="PROSITE" id="PS50846"/>
    </source>
</evidence>
<feature type="domain" description="HMA" evidence="9">
    <location>
        <begin position="86"/>
        <end position="152"/>
    </location>
</feature>
<dbReference type="Gene3D" id="3.30.70.100">
    <property type="match status" value="1"/>
</dbReference>
<dbReference type="GO" id="GO:0012505">
    <property type="term" value="C:endomembrane system"/>
    <property type="evidence" value="ECO:0007669"/>
    <property type="project" value="UniProtKB-SubCell"/>
</dbReference>
<dbReference type="InterPro" id="IPR023298">
    <property type="entry name" value="ATPase_P-typ_TM_dom_sf"/>
</dbReference>
<dbReference type="InterPro" id="IPR001757">
    <property type="entry name" value="P_typ_ATPase"/>
</dbReference>
<dbReference type="CDD" id="cd00371">
    <property type="entry name" value="HMA"/>
    <property type="match status" value="1"/>
</dbReference>
<protein>
    <submittedName>
        <fullName evidence="10">Heavy metal translocating P-type ATPase metal-binding domain-containing protein</fullName>
    </submittedName>
</protein>
<evidence type="ECO:0000256" key="1">
    <source>
        <dbReference type="ARBA" id="ARBA00004127"/>
    </source>
</evidence>
<dbReference type="GO" id="GO:0016020">
    <property type="term" value="C:membrane"/>
    <property type="evidence" value="ECO:0007669"/>
    <property type="project" value="InterPro"/>
</dbReference>
<evidence type="ECO:0000256" key="2">
    <source>
        <dbReference type="ARBA" id="ARBA00006024"/>
    </source>
</evidence>
<dbReference type="GO" id="GO:0055070">
    <property type="term" value="P:copper ion homeostasis"/>
    <property type="evidence" value="ECO:0007669"/>
    <property type="project" value="TreeGrafter"/>
</dbReference>
<dbReference type="Pfam" id="PF00122">
    <property type="entry name" value="E1-E2_ATPase"/>
    <property type="match status" value="1"/>
</dbReference>
<dbReference type="Gene3D" id="2.70.150.10">
    <property type="entry name" value="Calcium-transporting ATPase, cytoplasmic transduction domain A"/>
    <property type="match status" value="1"/>
</dbReference>
<dbReference type="PRINTS" id="PR00943">
    <property type="entry name" value="CUATPASE"/>
</dbReference>
<dbReference type="InterPro" id="IPR059000">
    <property type="entry name" value="ATPase_P-type_domA"/>
</dbReference>
<evidence type="ECO:0000256" key="4">
    <source>
        <dbReference type="ARBA" id="ARBA00022723"/>
    </source>
</evidence>
<dbReference type="KEGG" id="fuv:JR347_11835"/>
<dbReference type="PANTHER" id="PTHR43520">
    <property type="entry name" value="ATP7, ISOFORM B"/>
    <property type="match status" value="1"/>
</dbReference>
<dbReference type="InterPro" id="IPR023214">
    <property type="entry name" value="HAD_sf"/>
</dbReference>
<proteinExistence type="inferred from homology"/>
<name>A0A974WDS6_9BACT</name>
<feature type="transmembrane region" description="Helical" evidence="8">
    <location>
        <begin position="261"/>
        <end position="282"/>
    </location>
</feature>
<dbReference type="Proteomes" id="UP000662783">
    <property type="component" value="Chromosome"/>
</dbReference>
<evidence type="ECO:0000256" key="6">
    <source>
        <dbReference type="ARBA" id="ARBA00022989"/>
    </source>
</evidence>
<dbReference type="InterPro" id="IPR036412">
    <property type="entry name" value="HAD-like_sf"/>
</dbReference>
<feature type="transmembrane region" description="Helical" evidence="8">
    <location>
        <begin position="733"/>
        <end position="754"/>
    </location>
</feature>
<keyword evidence="3 8" id="KW-0812">Transmembrane</keyword>
<dbReference type="PROSITE" id="PS50846">
    <property type="entry name" value="HMA_2"/>
    <property type="match status" value="1"/>
</dbReference>
<feature type="transmembrane region" description="Helical" evidence="8">
    <location>
        <begin position="236"/>
        <end position="255"/>
    </location>
</feature>
<dbReference type="NCBIfam" id="TIGR01494">
    <property type="entry name" value="ATPase_P-type"/>
    <property type="match status" value="1"/>
</dbReference>
<dbReference type="Pfam" id="PF00702">
    <property type="entry name" value="Hydrolase"/>
    <property type="match status" value="1"/>
</dbReference>
<dbReference type="EMBL" id="CP070608">
    <property type="protein sequence ID" value="QSE96298.1"/>
    <property type="molecule type" value="Genomic_DNA"/>
</dbReference>
<dbReference type="SUPFAM" id="SSF56784">
    <property type="entry name" value="HAD-like"/>
    <property type="match status" value="1"/>
</dbReference>
<keyword evidence="6 8" id="KW-1133">Transmembrane helix</keyword>
<dbReference type="Pfam" id="PF12156">
    <property type="entry name" value="ATPase-cat_bd"/>
    <property type="match status" value="1"/>
</dbReference>
<dbReference type="GO" id="GO:0005524">
    <property type="term" value="F:ATP binding"/>
    <property type="evidence" value="ECO:0007669"/>
    <property type="project" value="InterPro"/>
</dbReference>
<feature type="transmembrane region" description="Helical" evidence="8">
    <location>
        <begin position="167"/>
        <end position="186"/>
    </location>
</feature>
<dbReference type="GO" id="GO:0043682">
    <property type="term" value="F:P-type divalent copper transporter activity"/>
    <property type="evidence" value="ECO:0007669"/>
    <property type="project" value="TreeGrafter"/>
</dbReference>
<sequence>MIELKESVREKTKCFHCGDECINELIQYDDHDFCCHGCKAIYQLFEGGELEEFYHSRTKVEKGKYNYLDLDEVQEKYLSFKTHDFQQVKLKLPSIHCSSCLYVLENLYQINEGIKKVRVDFGRKQAEILFDPTLLKLSELCELLDSIGYKPDLSIDDRPKKRVISDIALKIGVAGFCFGNVMLISFPEYLGIDSTTDSEFTSFFGYINLLLSIPVLIYSGRDYLISAYKGLKHKMINIDVPIALGMLVLFIRSAVEILGQTGIGYLDSFTGLIFFLLIGKWFQGKTFESLTFDRDYKSYFPLSVIRKNNGQEENVTIHNLEPGDEIIIRNEEIIPCDSELLSDSARIDYSFVTGEKDAIRLNCGDLVYAGGKLIGGRAAFRVKAKSSQSYLTSLWNDKAFKNEKHTTSEELTNKISKYFTVAVLAIALAGSLYWLVYDPTKIWPVVTAVLIVACPCALALAAPFTNGNAIRIMGQKGFFLKKAAITEKLSDSDILIFDKTGTLTEQSNHAINYVGDTLSEFDLVAIKSLSANSTHPLSQLIYNKLDAPQIDIKEFKELNGKGIKGIIDGINYQLGSAKWLGVKDIINHDQARVYVSINGNVKGYFEIKLSYREGLKELMHALSAKYQLLVVSGDNDSELKNLEAIFPVGIQFHFNQKPEDKLRIVEELQRTGKKVMMLGDGLNDAGALQKSDIGVAVTDDIAAFSPACDGILQGSSLTKLNVYLQFATVNKRILFQSFGISFLYNVVGLSFALAGLLTPIVAAILMPLSSVSIILYTTLSSNYYAKKLTL</sequence>
<dbReference type="InterPro" id="IPR018303">
    <property type="entry name" value="ATPase_P-typ_P_site"/>
</dbReference>
<keyword evidence="11" id="KW-1185">Reference proteome</keyword>
<comment type="similarity">
    <text evidence="2">Belongs to the cation transport ATPase (P-type) (TC 3.A.3) family. Type IB subfamily.</text>
</comment>
<dbReference type="AlphaFoldDB" id="A0A974WDS6"/>
<dbReference type="InterPro" id="IPR008250">
    <property type="entry name" value="ATPase_P-typ_transduc_dom_A_sf"/>
</dbReference>
<feature type="transmembrane region" description="Helical" evidence="8">
    <location>
        <begin position="418"/>
        <end position="436"/>
    </location>
</feature>
<feature type="transmembrane region" description="Helical" evidence="8">
    <location>
        <begin position="442"/>
        <end position="464"/>
    </location>
</feature>
<dbReference type="Gene3D" id="3.40.1110.10">
    <property type="entry name" value="Calcium-transporting ATPase, cytoplasmic domain N"/>
    <property type="match status" value="1"/>
</dbReference>
<dbReference type="InterPro" id="IPR036163">
    <property type="entry name" value="HMA_dom_sf"/>
</dbReference>
<evidence type="ECO:0000313" key="10">
    <source>
        <dbReference type="EMBL" id="QSE96298.1"/>
    </source>
</evidence>
<dbReference type="InterPro" id="IPR021993">
    <property type="entry name" value="ATPase-cat-bd"/>
</dbReference>
<reference evidence="10" key="1">
    <citation type="submission" date="2021-02" db="EMBL/GenBank/DDBJ databases">
        <title>Fulvivirga sp. S481 isolated from sea water.</title>
        <authorList>
            <person name="Bae S.S."/>
            <person name="Baek K."/>
        </authorList>
    </citation>
    <scope>NUCLEOTIDE SEQUENCE</scope>
    <source>
        <strain evidence="10">S481</strain>
    </source>
</reference>
<keyword evidence="4" id="KW-0479">Metal-binding</keyword>
<dbReference type="SUPFAM" id="SSF55008">
    <property type="entry name" value="HMA, heavy metal-associated domain"/>
    <property type="match status" value="1"/>
</dbReference>
<dbReference type="PANTHER" id="PTHR43520:SF8">
    <property type="entry name" value="P-TYPE CU(+) TRANSPORTER"/>
    <property type="match status" value="1"/>
</dbReference>
<dbReference type="PROSITE" id="PS00154">
    <property type="entry name" value="ATPASE_E1_E2"/>
    <property type="match status" value="1"/>
</dbReference>
<dbReference type="SUPFAM" id="SSF81653">
    <property type="entry name" value="Calcium ATPase, transduction domain A"/>
    <property type="match status" value="1"/>
</dbReference>
<dbReference type="SUPFAM" id="SSF81665">
    <property type="entry name" value="Calcium ATPase, transmembrane domain M"/>
    <property type="match status" value="1"/>
</dbReference>
<evidence type="ECO:0000313" key="11">
    <source>
        <dbReference type="Proteomes" id="UP000662783"/>
    </source>
</evidence>
<dbReference type="PRINTS" id="PR00119">
    <property type="entry name" value="CATATPASE"/>
</dbReference>
<dbReference type="RefSeq" id="WP_205720814.1">
    <property type="nucleotide sequence ID" value="NZ_CP070608.1"/>
</dbReference>
<dbReference type="InterPro" id="IPR006121">
    <property type="entry name" value="HMA_dom"/>
</dbReference>
<evidence type="ECO:0000256" key="3">
    <source>
        <dbReference type="ARBA" id="ARBA00022692"/>
    </source>
</evidence>
<feature type="transmembrane region" description="Helical" evidence="8">
    <location>
        <begin position="206"/>
        <end position="224"/>
    </location>
</feature>
<evidence type="ECO:0000256" key="7">
    <source>
        <dbReference type="ARBA" id="ARBA00023136"/>
    </source>
</evidence>
<keyword evidence="5" id="KW-1278">Translocase</keyword>
<dbReference type="Gene3D" id="3.40.50.1000">
    <property type="entry name" value="HAD superfamily/HAD-like"/>
    <property type="match status" value="1"/>
</dbReference>
<comment type="subcellular location">
    <subcellularLocation>
        <location evidence="1">Endomembrane system</location>
        <topology evidence="1">Multi-pass membrane protein</topology>
    </subcellularLocation>
</comment>
<organism evidence="10 11">
    <name type="scientific">Fulvivirga lutea</name>
    <dbReference type="NCBI Taxonomy" id="2810512"/>
    <lineage>
        <taxon>Bacteria</taxon>
        <taxon>Pseudomonadati</taxon>
        <taxon>Bacteroidota</taxon>
        <taxon>Cytophagia</taxon>
        <taxon>Cytophagales</taxon>
        <taxon>Fulvivirgaceae</taxon>
        <taxon>Fulvivirga</taxon>
    </lineage>
</organism>
<evidence type="ECO:0000256" key="8">
    <source>
        <dbReference type="SAM" id="Phobius"/>
    </source>
</evidence>
<evidence type="ECO:0000256" key="5">
    <source>
        <dbReference type="ARBA" id="ARBA00022967"/>
    </source>
</evidence>